<dbReference type="Proteomes" id="UP001235849">
    <property type="component" value="Unassembled WGS sequence"/>
</dbReference>
<feature type="domain" description="Carboxymuconolactone decarboxylase-like" evidence="1">
    <location>
        <begin position="23"/>
        <end position="105"/>
    </location>
</feature>
<dbReference type="RefSeq" id="WP_283765001.1">
    <property type="nucleotide sequence ID" value="NZ_JAQOSO010000002.1"/>
</dbReference>
<dbReference type="EMBL" id="JAQOSO010000002">
    <property type="protein sequence ID" value="MDJ1172618.1"/>
    <property type="molecule type" value="Genomic_DNA"/>
</dbReference>
<comment type="caution">
    <text evidence="2">The sequence shown here is derived from an EMBL/GenBank/DDBJ whole genome shotgun (WGS) entry which is preliminary data.</text>
</comment>
<dbReference type="NCBIfam" id="TIGR00778">
    <property type="entry name" value="ahpD_dom"/>
    <property type="match status" value="1"/>
</dbReference>
<dbReference type="PANTHER" id="PTHR33930:SF2">
    <property type="entry name" value="BLR3452 PROTEIN"/>
    <property type="match status" value="1"/>
</dbReference>
<keyword evidence="3" id="KW-1185">Reference proteome</keyword>
<evidence type="ECO:0000259" key="1">
    <source>
        <dbReference type="Pfam" id="PF02627"/>
    </source>
</evidence>
<dbReference type="Gene3D" id="1.20.1290.10">
    <property type="entry name" value="AhpD-like"/>
    <property type="match status" value="1"/>
</dbReference>
<accession>A0ABT7B0C1</accession>
<organism evidence="2 3">
    <name type="scientific">Roseofilum capinflatum BLCC-M114</name>
    <dbReference type="NCBI Taxonomy" id="3022440"/>
    <lineage>
        <taxon>Bacteria</taxon>
        <taxon>Bacillati</taxon>
        <taxon>Cyanobacteriota</taxon>
        <taxon>Cyanophyceae</taxon>
        <taxon>Desertifilales</taxon>
        <taxon>Desertifilaceae</taxon>
        <taxon>Roseofilum</taxon>
        <taxon>Roseofilum capinflatum</taxon>
    </lineage>
</organism>
<dbReference type="SUPFAM" id="SSF69118">
    <property type="entry name" value="AhpD-like"/>
    <property type="match status" value="1"/>
</dbReference>
<dbReference type="InterPro" id="IPR029032">
    <property type="entry name" value="AhpD-like"/>
</dbReference>
<gene>
    <name evidence="2" type="ORF">PMG25_00755</name>
</gene>
<dbReference type="Pfam" id="PF02627">
    <property type="entry name" value="CMD"/>
    <property type="match status" value="1"/>
</dbReference>
<reference evidence="2 3" key="1">
    <citation type="submission" date="2023-01" db="EMBL/GenBank/DDBJ databases">
        <title>Novel diversity within Roseofilum (Cyanobacteria; Desertifilaceae) from marine benthic mats with descriptions of four novel species.</title>
        <authorList>
            <person name="Wang Y."/>
            <person name="Berthold D.E."/>
            <person name="Hu J."/>
            <person name="Lefler F.W."/>
            <person name="Laughinghouse H.D. IV."/>
        </authorList>
    </citation>
    <scope>NUCLEOTIDE SEQUENCE [LARGE SCALE GENOMIC DNA]</scope>
    <source>
        <strain evidence="2 3">BLCC-M114</strain>
    </source>
</reference>
<name>A0ABT7B0C1_9CYAN</name>
<dbReference type="PANTHER" id="PTHR33930">
    <property type="entry name" value="ALKYL HYDROPEROXIDE REDUCTASE AHPD"/>
    <property type="match status" value="1"/>
</dbReference>
<evidence type="ECO:0000313" key="2">
    <source>
        <dbReference type="EMBL" id="MDJ1172618.1"/>
    </source>
</evidence>
<protein>
    <submittedName>
        <fullName evidence="2">Carboxymuconolactone decarboxylase family protein</fullName>
    </submittedName>
</protein>
<dbReference type="InterPro" id="IPR003779">
    <property type="entry name" value="CMD-like"/>
</dbReference>
<dbReference type="InterPro" id="IPR004675">
    <property type="entry name" value="AhpD_core"/>
</dbReference>
<evidence type="ECO:0000313" key="3">
    <source>
        <dbReference type="Proteomes" id="UP001235849"/>
    </source>
</evidence>
<proteinExistence type="predicted"/>
<sequence>MKNYPEIGKHFMAGSKELGKAEPDTMKAFKTLIMATTAKEGALSPKVKELIALALGIAARCDGCIAHHTEACIKAGVTREELVEMIGVCQLMGGGPSTVYGAEALMAYDQFMAEKS</sequence>